<dbReference type="EMBL" id="CM007650">
    <property type="protein sequence ID" value="ONM52562.1"/>
    <property type="molecule type" value="Genomic_DNA"/>
</dbReference>
<keyword evidence="1" id="KW-0812">Transmembrane</keyword>
<keyword evidence="1" id="KW-0472">Membrane</keyword>
<protein>
    <submittedName>
        <fullName evidence="2">Uncharacterized protein</fullName>
    </submittedName>
</protein>
<evidence type="ECO:0000256" key="1">
    <source>
        <dbReference type="SAM" id="Phobius"/>
    </source>
</evidence>
<proteinExistence type="predicted"/>
<name>A0A1D6HWF0_MAIZE</name>
<dbReference type="EMBL" id="CM007650">
    <property type="protein sequence ID" value="ONM52554.1"/>
    <property type="molecule type" value="Genomic_DNA"/>
</dbReference>
<gene>
    <name evidence="2" type="ORF">ZEAMMB73_Zm00001d019252</name>
</gene>
<keyword evidence="1" id="KW-1133">Transmembrane helix</keyword>
<reference evidence="2" key="1">
    <citation type="submission" date="2015-12" db="EMBL/GenBank/DDBJ databases">
        <title>Update maize B73 reference genome by single molecule sequencing technologies.</title>
        <authorList>
            <consortium name="Maize Genome Sequencing Project"/>
            <person name="Ware D."/>
        </authorList>
    </citation>
    <scope>NUCLEOTIDE SEQUENCE [LARGE SCALE GENOMIC DNA]</scope>
    <source>
        <tissue evidence="2">Seedling</tissue>
    </source>
</reference>
<evidence type="ECO:0000313" key="2">
    <source>
        <dbReference type="EMBL" id="ONM52554.1"/>
    </source>
</evidence>
<sequence>MSELLNLELSLTIKIPFIIFVFSFVNRKMQILHAVPLTLTLKGKNTNIIDIVHRVFISISLSSHCSIFLGIDILKDTQYILIQ</sequence>
<dbReference type="AlphaFoldDB" id="A0A1D6HWF0"/>
<dbReference type="EMBL" id="CM007650">
    <property type="protein sequence ID" value="ONM52551.1"/>
    <property type="molecule type" value="Genomic_DNA"/>
</dbReference>
<feature type="transmembrane region" description="Helical" evidence="1">
    <location>
        <begin position="6"/>
        <end position="25"/>
    </location>
</feature>
<accession>A0A1D6HWF0</accession>
<organism evidence="2">
    <name type="scientific">Zea mays</name>
    <name type="common">Maize</name>
    <dbReference type="NCBI Taxonomy" id="4577"/>
    <lineage>
        <taxon>Eukaryota</taxon>
        <taxon>Viridiplantae</taxon>
        <taxon>Streptophyta</taxon>
        <taxon>Embryophyta</taxon>
        <taxon>Tracheophyta</taxon>
        <taxon>Spermatophyta</taxon>
        <taxon>Magnoliopsida</taxon>
        <taxon>Liliopsida</taxon>
        <taxon>Poales</taxon>
        <taxon>Poaceae</taxon>
        <taxon>PACMAD clade</taxon>
        <taxon>Panicoideae</taxon>
        <taxon>Andropogonodae</taxon>
        <taxon>Andropogoneae</taxon>
        <taxon>Tripsacinae</taxon>
        <taxon>Zea</taxon>
    </lineage>
</organism>
<dbReference type="EMBL" id="CM007650">
    <property type="protein sequence ID" value="ONM52566.1"/>
    <property type="molecule type" value="Genomic_DNA"/>
</dbReference>